<dbReference type="RefSeq" id="WP_180139293.1">
    <property type="nucleotide sequence ID" value="NZ_CAADHO010000003.1"/>
</dbReference>
<dbReference type="PROSITE" id="PS00141">
    <property type="entry name" value="ASP_PROTEASE"/>
    <property type="match status" value="1"/>
</dbReference>
<evidence type="ECO:0000313" key="2">
    <source>
        <dbReference type="EMBL" id="VFQ44234.1"/>
    </source>
</evidence>
<dbReference type="EMBL" id="CAADHO010000003">
    <property type="protein sequence ID" value="VFQ44234.1"/>
    <property type="molecule type" value="Genomic_DNA"/>
</dbReference>
<dbReference type="AlphaFoldDB" id="A0A4U8YLD4"/>
<reference evidence="2 3" key="1">
    <citation type="submission" date="2019-03" db="EMBL/GenBank/DDBJ databases">
        <authorList>
            <person name="Nijsse B."/>
        </authorList>
    </citation>
    <scope>NUCLEOTIDE SEQUENCE [LARGE SCALE GENOMIC DNA]</scope>
    <source>
        <strain evidence="2">Desulfoluna butyratoxydans MSL71</strain>
    </source>
</reference>
<dbReference type="GO" id="GO:0004190">
    <property type="term" value="F:aspartic-type endopeptidase activity"/>
    <property type="evidence" value="ECO:0007669"/>
    <property type="project" value="InterPro"/>
</dbReference>
<keyword evidence="3" id="KW-1185">Reference proteome</keyword>
<keyword evidence="2" id="KW-0645">Protease</keyword>
<accession>A0A4U8YLD4</accession>
<dbReference type="Gene3D" id="2.40.70.10">
    <property type="entry name" value="Acid Proteases"/>
    <property type="match status" value="1"/>
</dbReference>
<dbReference type="SUPFAM" id="SSF50630">
    <property type="entry name" value="Acid proteases"/>
    <property type="match status" value="1"/>
</dbReference>
<name>A0A4U8YLD4_9BACT</name>
<gene>
    <name evidence="2" type="ORF">MSL71_18790</name>
</gene>
<dbReference type="Proteomes" id="UP000507962">
    <property type="component" value="Unassembled WGS sequence"/>
</dbReference>
<dbReference type="InterPro" id="IPR001969">
    <property type="entry name" value="Aspartic_peptidase_AS"/>
</dbReference>
<organism evidence="2 3">
    <name type="scientific">Desulfoluna butyratoxydans</name>
    <dbReference type="NCBI Taxonomy" id="231438"/>
    <lineage>
        <taxon>Bacteria</taxon>
        <taxon>Pseudomonadati</taxon>
        <taxon>Thermodesulfobacteriota</taxon>
        <taxon>Desulfobacteria</taxon>
        <taxon>Desulfobacterales</taxon>
        <taxon>Desulfolunaceae</taxon>
        <taxon>Desulfoluna</taxon>
    </lineage>
</organism>
<keyword evidence="2" id="KW-0378">Hydrolase</keyword>
<evidence type="ECO:0000256" key="1">
    <source>
        <dbReference type="SAM" id="MobiDB-lite"/>
    </source>
</evidence>
<dbReference type="InterPro" id="IPR021109">
    <property type="entry name" value="Peptidase_aspartic_dom_sf"/>
</dbReference>
<protein>
    <submittedName>
        <fullName evidence="2">Aspartyl protease</fullName>
    </submittedName>
</protein>
<feature type="region of interest" description="Disordered" evidence="1">
    <location>
        <begin position="73"/>
        <end position="92"/>
    </location>
</feature>
<dbReference type="InterPro" id="IPR034122">
    <property type="entry name" value="Retropepsin-like_bacterial"/>
</dbReference>
<feature type="compositionally biased region" description="Basic and acidic residues" evidence="1">
    <location>
        <begin position="73"/>
        <end position="85"/>
    </location>
</feature>
<sequence length="220" mass="24443">MHLRHIIAGLLAAAWVLSSGTGYAEFYQYRNEDGVICFTDDLSQVPKEEAEKSKVFYDQFDEKPEEPVVDLKEEEMTKEERERKGKPAPVANAPSTRFTFADNKILVRVTIGNNNRTVSAILLLDTGASTTVIHKALARRIGLRNMATGQASVAGGHTIQTGITRADFISLGPKKLENPTITVIPYYGGHTQHEGLLGMDFLKHFPHTIDTANHRILWAK</sequence>
<evidence type="ECO:0000313" key="3">
    <source>
        <dbReference type="Proteomes" id="UP000507962"/>
    </source>
</evidence>
<dbReference type="CDD" id="cd05483">
    <property type="entry name" value="retropepsin_like_bacteria"/>
    <property type="match status" value="1"/>
</dbReference>
<dbReference type="GO" id="GO:0006508">
    <property type="term" value="P:proteolysis"/>
    <property type="evidence" value="ECO:0007669"/>
    <property type="project" value="UniProtKB-KW"/>
</dbReference>
<proteinExistence type="predicted"/>
<dbReference type="Pfam" id="PF13650">
    <property type="entry name" value="Asp_protease_2"/>
    <property type="match status" value="1"/>
</dbReference>